<dbReference type="OrthoDB" id="7527790at2"/>
<dbReference type="GO" id="GO:0016757">
    <property type="term" value="F:glycosyltransferase activity"/>
    <property type="evidence" value="ECO:0007669"/>
    <property type="project" value="TreeGrafter"/>
</dbReference>
<dbReference type="EMBL" id="JSUQ01000030">
    <property type="protein sequence ID" value="KHQ50164.1"/>
    <property type="molecule type" value="Genomic_DNA"/>
</dbReference>
<proteinExistence type="predicted"/>
<dbReference type="InterPro" id="IPR050194">
    <property type="entry name" value="Glycosyltransferase_grp1"/>
</dbReference>
<keyword evidence="2" id="KW-1185">Reference proteome</keyword>
<dbReference type="Gene3D" id="3.40.50.2000">
    <property type="entry name" value="Glycogen Phosphorylase B"/>
    <property type="match status" value="2"/>
</dbReference>
<dbReference type="SUPFAM" id="SSF53756">
    <property type="entry name" value="UDP-Glycosyltransferase/glycogen phosphorylase"/>
    <property type="match status" value="1"/>
</dbReference>
<keyword evidence="1" id="KW-0808">Transferase</keyword>
<sequence>MKIAIASLGRFHVLDLARELDALGEEIRFHSYVPRRRAERFGLPARCHRGFFPAVAPLLAWQHKASKVWHAGQERAMAHALDAAVTARLEPCDVFICMSGMYLNAARHAKRKYGARVYLERGSQHILAQRRILESLGAARKPTDFIVAREQAGYELADRIAVPSTPVVDSFLEEAPHLKPKLFVNPYGVDLELFPQRSGQRADGPLRVLFVGGWSLRKGTDILERAIRSLPGVHLTHVGGLVDRPFPKEDAQFTHVGQVPQWQLKEHYARADVMVLASREEGLALVQPQALASGLPLVCTTRTGGADLRLTPELSERITVVPPDDAEALAQALSAALEQGRERVPLPEADRAQLSWAAYGARYQQELHGGGFAPHPCNLQ</sequence>
<name>A0A0B3SHW2_9RHOB</name>
<gene>
    <name evidence="1" type="ORF">OA50_05283</name>
</gene>
<dbReference type="CDD" id="cd03801">
    <property type="entry name" value="GT4_PimA-like"/>
    <property type="match status" value="1"/>
</dbReference>
<dbReference type="RefSeq" id="WP_052244865.1">
    <property type="nucleotide sequence ID" value="NZ_JSUQ01000030.1"/>
</dbReference>
<dbReference type="PANTHER" id="PTHR45947">
    <property type="entry name" value="SULFOQUINOVOSYL TRANSFERASE SQD2"/>
    <property type="match status" value="1"/>
</dbReference>
<organism evidence="1 2">
    <name type="scientific">Mameliella alba</name>
    <dbReference type="NCBI Taxonomy" id="561184"/>
    <lineage>
        <taxon>Bacteria</taxon>
        <taxon>Pseudomonadati</taxon>
        <taxon>Pseudomonadota</taxon>
        <taxon>Alphaproteobacteria</taxon>
        <taxon>Rhodobacterales</taxon>
        <taxon>Roseobacteraceae</taxon>
        <taxon>Mameliella</taxon>
    </lineage>
</organism>
<accession>A0A0B3SHW2</accession>
<dbReference type="PANTHER" id="PTHR45947:SF3">
    <property type="entry name" value="SULFOQUINOVOSYL TRANSFERASE SQD2"/>
    <property type="match status" value="1"/>
</dbReference>
<evidence type="ECO:0000313" key="2">
    <source>
        <dbReference type="Proteomes" id="UP000030960"/>
    </source>
</evidence>
<evidence type="ECO:0000313" key="1">
    <source>
        <dbReference type="EMBL" id="KHQ50164.1"/>
    </source>
</evidence>
<dbReference type="AlphaFoldDB" id="A0A0B3SHW2"/>
<dbReference type="Pfam" id="PF13692">
    <property type="entry name" value="Glyco_trans_1_4"/>
    <property type="match status" value="1"/>
</dbReference>
<reference evidence="1 2" key="1">
    <citation type="submission" date="2014-10" db="EMBL/GenBank/DDBJ databases">
        <title>Genome sequence of Ponticoccus sp. strain UMTAT08 isolated from clonal culture of toxic dinoflagellate Alexandrium tamiyavanichii.</title>
        <authorList>
            <person name="Gan H.Y."/>
            <person name="Muhd D.-D."/>
            <person name="Mohd Noor M.E."/>
            <person name="Yeong Y.S."/>
            <person name="Usup G."/>
        </authorList>
    </citation>
    <scope>NUCLEOTIDE SEQUENCE [LARGE SCALE GENOMIC DNA]</scope>
    <source>
        <strain evidence="1 2">UMTAT08</strain>
    </source>
</reference>
<dbReference type="Proteomes" id="UP000030960">
    <property type="component" value="Unassembled WGS sequence"/>
</dbReference>
<protein>
    <submittedName>
        <fullName evidence="1">Glycosyl transferase</fullName>
    </submittedName>
</protein>
<comment type="caution">
    <text evidence="1">The sequence shown here is derived from an EMBL/GenBank/DDBJ whole genome shotgun (WGS) entry which is preliminary data.</text>
</comment>